<dbReference type="InterPro" id="IPR014940">
    <property type="entry name" value="BAAT_C"/>
</dbReference>
<reference evidence="3 4" key="1">
    <citation type="submission" date="2013-08" db="EMBL/GenBank/DDBJ databases">
        <title>Genome sequencing of Cellulomonas carbonis T26.</title>
        <authorList>
            <person name="Chen F."/>
            <person name="Li Y."/>
            <person name="Wang G."/>
        </authorList>
    </citation>
    <scope>NUCLEOTIDE SEQUENCE [LARGE SCALE GENOMIC DNA]</scope>
    <source>
        <strain evidence="3 4">T26</strain>
    </source>
</reference>
<dbReference type="RefSeq" id="WP_043603682.1">
    <property type="nucleotide sequence ID" value="NZ_AXCY01000012.1"/>
</dbReference>
<protein>
    <submittedName>
        <fullName evidence="3">Dienelactone hydrolase</fullName>
    </submittedName>
</protein>
<evidence type="ECO:0000259" key="2">
    <source>
        <dbReference type="Pfam" id="PF08840"/>
    </source>
</evidence>
<comment type="caution">
    <text evidence="3">The sequence shown here is derived from an EMBL/GenBank/DDBJ whole genome shotgun (WGS) entry which is preliminary data.</text>
</comment>
<accession>A0A0A0BV43</accession>
<gene>
    <name evidence="3" type="ORF">N868_04710</name>
</gene>
<keyword evidence="4" id="KW-1185">Reference proteome</keyword>
<dbReference type="PANTHER" id="PTHR43265:SF1">
    <property type="entry name" value="ESTERASE ESTD"/>
    <property type="match status" value="1"/>
</dbReference>
<organism evidence="3 4">
    <name type="scientific">Cellulomonas carbonis T26</name>
    <dbReference type="NCBI Taxonomy" id="947969"/>
    <lineage>
        <taxon>Bacteria</taxon>
        <taxon>Bacillati</taxon>
        <taxon>Actinomycetota</taxon>
        <taxon>Actinomycetes</taxon>
        <taxon>Micrococcales</taxon>
        <taxon>Cellulomonadaceae</taxon>
        <taxon>Cellulomonas</taxon>
    </lineage>
</organism>
<evidence type="ECO:0000313" key="4">
    <source>
        <dbReference type="Proteomes" id="UP000029839"/>
    </source>
</evidence>
<dbReference type="Gene3D" id="3.40.50.1820">
    <property type="entry name" value="alpha/beta hydrolase"/>
    <property type="match status" value="1"/>
</dbReference>
<dbReference type="InterPro" id="IPR029058">
    <property type="entry name" value="AB_hydrolase_fold"/>
</dbReference>
<dbReference type="PANTHER" id="PTHR43265">
    <property type="entry name" value="ESTERASE ESTD"/>
    <property type="match status" value="1"/>
</dbReference>
<keyword evidence="1" id="KW-0812">Transmembrane</keyword>
<dbReference type="Proteomes" id="UP000029839">
    <property type="component" value="Unassembled WGS sequence"/>
</dbReference>
<name>A0A0A0BV43_9CELL</name>
<feature type="transmembrane region" description="Helical" evidence="1">
    <location>
        <begin position="474"/>
        <end position="495"/>
    </location>
</feature>
<dbReference type="AlphaFoldDB" id="A0A0A0BV43"/>
<evidence type="ECO:0000313" key="3">
    <source>
        <dbReference type="EMBL" id="KGM11845.1"/>
    </source>
</evidence>
<dbReference type="EMBL" id="AXCY01000012">
    <property type="protein sequence ID" value="KGM11845.1"/>
    <property type="molecule type" value="Genomic_DNA"/>
</dbReference>
<keyword evidence="1" id="KW-0472">Membrane</keyword>
<feature type="domain" description="BAAT/Acyl-CoA thioester hydrolase C-terminal" evidence="2">
    <location>
        <begin position="149"/>
        <end position="300"/>
    </location>
</feature>
<keyword evidence="3" id="KW-0378">Hydrolase</keyword>
<dbReference type="Pfam" id="PF08840">
    <property type="entry name" value="BAAT_C"/>
    <property type="match status" value="1"/>
</dbReference>
<proteinExistence type="predicted"/>
<feature type="transmembrane region" description="Helical" evidence="1">
    <location>
        <begin position="395"/>
        <end position="415"/>
    </location>
</feature>
<keyword evidence="1" id="KW-1133">Transmembrane helix</keyword>
<reference evidence="3 4" key="2">
    <citation type="journal article" date="2015" name="Stand. Genomic Sci.">
        <title>Draft genome sequence of Cellulomonas carbonis T26(T) and comparative analysis of six Cellulomonas genomes.</title>
        <authorList>
            <person name="Zhuang W."/>
            <person name="Zhang S."/>
            <person name="Xia X."/>
            <person name="Wang G."/>
        </authorList>
    </citation>
    <scope>NUCLEOTIDE SEQUENCE [LARGE SCALE GENOMIC DNA]</scope>
    <source>
        <strain evidence="3 4">T26</strain>
    </source>
</reference>
<feature type="transmembrane region" description="Helical" evidence="1">
    <location>
        <begin position="435"/>
        <end position="453"/>
    </location>
</feature>
<sequence length="500" mass="52882">MRYRIALSSALVVLLLGLVGSVSGPGWDPTPMTRTIEVETSDTAVGPPSAAADADAVGTYEVVESVVTVPLAGAEVEARIMEPLDAPGERPGVVFVHGAGTGRYDRAFVAQAEALASAGVVTMVPNKRLDTYSTRDRSYVTMANDYLRSVELLRDLPGVDPARVGVYGESEGAWVVPVMAADNDAVAFVVLVAAPVVPPRQQAAFAVDSYLRATGVPEDLLRAIPRMVGMDFPGGGFAYAEFDVQPFQQRMRQPVLLVYGTGDAAMPTVQGALQVIDDLQVARNDDWTVRYYAGADHGIKVDRRLVPAFARDLATWIQGLPATAGAAPRIAGDEPYQRYVAEPVDRPRWYAEGDLLVAGVVGALLAVVLGPVLWAVRRLRGTRERMLADGVRAPLVMVSAGAVTTLVALAAYLLVVANMAQNYRTNAWVVQGGWLGVRMAGVATVVAGVVLVFRVLDGRRRGAVPAARTAAGEWALAGAVGGSTMLLLLGAYFGVFPTLG</sequence>
<dbReference type="InterPro" id="IPR053145">
    <property type="entry name" value="AB_hydrolase_Est10"/>
</dbReference>
<dbReference type="SUPFAM" id="SSF53474">
    <property type="entry name" value="alpha/beta-Hydrolases"/>
    <property type="match status" value="1"/>
</dbReference>
<evidence type="ECO:0000256" key="1">
    <source>
        <dbReference type="SAM" id="Phobius"/>
    </source>
</evidence>
<dbReference type="GO" id="GO:0052689">
    <property type="term" value="F:carboxylic ester hydrolase activity"/>
    <property type="evidence" value="ECO:0007669"/>
    <property type="project" value="TreeGrafter"/>
</dbReference>
<feature type="transmembrane region" description="Helical" evidence="1">
    <location>
        <begin position="355"/>
        <end position="374"/>
    </location>
</feature>